<reference evidence="1" key="1">
    <citation type="submission" date="2020-06" db="EMBL/GenBank/DDBJ databases">
        <authorList>
            <consortium name="Plant Systems Biology data submission"/>
        </authorList>
    </citation>
    <scope>NUCLEOTIDE SEQUENCE</scope>
    <source>
        <strain evidence="1">D6</strain>
    </source>
</reference>
<evidence type="ECO:0000313" key="2">
    <source>
        <dbReference type="Proteomes" id="UP001153069"/>
    </source>
</evidence>
<name>A0A9N8HT84_9STRA</name>
<keyword evidence="2" id="KW-1185">Reference proteome</keyword>
<accession>A0A9N8HT84</accession>
<dbReference type="OrthoDB" id="46260at2759"/>
<protein>
    <submittedName>
        <fullName evidence="1">Uncharacterized protein</fullName>
    </submittedName>
</protein>
<proteinExistence type="predicted"/>
<sequence length="193" mass="21551">MLLNYAATHPDAILRYKRSGMILHLHSDASYLSAPKAGSRAGRYFFLSNGSLDNAPSNGAVHVVAKIMKNVLSSAAEAEVGNAFNNAQEACPIPQTLIEMGHPQPATPIQTDNKWAEGILTGTKKQKRSKAIDMRFYWLKDRIEQDQLTIYWRPGITNKGDYFTKHHPALHHRAKCAKYIHESVQATNLPTQQ</sequence>
<dbReference type="AlphaFoldDB" id="A0A9N8HT84"/>
<dbReference type="EMBL" id="CAICTM010001835">
    <property type="protein sequence ID" value="CAB9526493.1"/>
    <property type="molecule type" value="Genomic_DNA"/>
</dbReference>
<organism evidence="1 2">
    <name type="scientific">Seminavis robusta</name>
    <dbReference type="NCBI Taxonomy" id="568900"/>
    <lineage>
        <taxon>Eukaryota</taxon>
        <taxon>Sar</taxon>
        <taxon>Stramenopiles</taxon>
        <taxon>Ochrophyta</taxon>
        <taxon>Bacillariophyta</taxon>
        <taxon>Bacillariophyceae</taxon>
        <taxon>Bacillariophycidae</taxon>
        <taxon>Naviculales</taxon>
        <taxon>Naviculaceae</taxon>
        <taxon>Seminavis</taxon>
    </lineage>
</organism>
<comment type="caution">
    <text evidence="1">The sequence shown here is derived from an EMBL/GenBank/DDBJ whole genome shotgun (WGS) entry which is preliminary data.</text>
</comment>
<dbReference type="Proteomes" id="UP001153069">
    <property type="component" value="Unassembled WGS sequence"/>
</dbReference>
<gene>
    <name evidence="1" type="ORF">SEMRO_1837_G300760.1</name>
</gene>
<evidence type="ECO:0000313" key="1">
    <source>
        <dbReference type="EMBL" id="CAB9526493.1"/>
    </source>
</evidence>